<dbReference type="OrthoDB" id="2423195at2759"/>
<dbReference type="PANTHER" id="PTHR43392:SF2">
    <property type="entry name" value="AAA-TYPE ATPASE FAMILY PROTEIN _ ANKYRIN REPEAT FAMILY PROTEIN"/>
    <property type="match status" value="1"/>
</dbReference>
<dbReference type="CDD" id="cd00009">
    <property type="entry name" value="AAA"/>
    <property type="match status" value="1"/>
</dbReference>
<dbReference type="STRING" id="42251.A0A2T7A7Q4"/>
<dbReference type="PANTHER" id="PTHR43392">
    <property type="entry name" value="AAA-TYPE ATPASE FAMILY PROTEIN / ANKYRIN REPEAT FAMILY PROTEIN"/>
    <property type="match status" value="1"/>
</dbReference>
<organism evidence="5 6">
    <name type="scientific">Tuber borchii</name>
    <name type="common">White truffle</name>
    <dbReference type="NCBI Taxonomy" id="42251"/>
    <lineage>
        <taxon>Eukaryota</taxon>
        <taxon>Fungi</taxon>
        <taxon>Dikarya</taxon>
        <taxon>Ascomycota</taxon>
        <taxon>Pezizomycotina</taxon>
        <taxon>Pezizomycetes</taxon>
        <taxon>Pezizales</taxon>
        <taxon>Tuberaceae</taxon>
        <taxon>Tuber</taxon>
    </lineage>
</organism>
<comment type="similarity">
    <text evidence="1">Belongs to the CbxX/CfxQ family.</text>
</comment>
<name>A0A2T7A7Q4_TUBBO</name>
<keyword evidence="6" id="KW-1185">Reference proteome</keyword>
<dbReference type="InterPro" id="IPR000641">
    <property type="entry name" value="CbxX/CfxQ"/>
</dbReference>
<dbReference type="Proteomes" id="UP000244722">
    <property type="component" value="Unassembled WGS sequence"/>
</dbReference>
<dbReference type="GO" id="GO:0005524">
    <property type="term" value="F:ATP binding"/>
    <property type="evidence" value="ECO:0007669"/>
    <property type="project" value="UniProtKB-KW"/>
</dbReference>
<protein>
    <submittedName>
        <fullName evidence="5">P-loop containing nucleoside triphosphate hydrolase protein</fullName>
    </submittedName>
</protein>
<feature type="non-terminal residue" evidence="5">
    <location>
        <position position="197"/>
    </location>
</feature>
<sequence length="197" mass="22030">DPSEEVPTNFIFKGPPGTGKKTVARALGKLYFDMGLLSTPDMIECTASDLIDRYVGHTGPDTKAQLDNAQGKVLFIDVACRLIDGATEAVNELSHLLRSQKYSRNMVVILAGYEADMNKLMRIRLELSCLFQEEIIFEHIKPENCLELLARELSPKGIDASILQDTVSKNYVKIMRLVRVLSIFPSWSNARDIKNLA</sequence>
<dbReference type="InterPro" id="IPR003959">
    <property type="entry name" value="ATPase_AAA_core"/>
</dbReference>
<evidence type="ECO:0000313" key="5">
    <source>
        <dbReference type="EMBL" id="PUU83764.1"/>
    </source>
</evidence>
<evidence type="ECO:0000256" key="3">
    <source>
        <dbReference type="ARBA" id="ARBA00022840"/>
    </source>
</evidence>
<dbReference type="AlphaFoldDB" id="A0A2T7A7Q4"/>
<proteinExistence type="inferred from homology"/>
<keyword evidence="2" id="KW-0547">Nucleotide-binding</keyword>
<evidence type="ECO:0000313" key="6">
    <source>
        <dbReference type="Proteomes" id="UP000244722"/>
    </source>
</evidence>
<dbReference type="SUPFAM" id="SSF52540">
    <property type="entry name" value="P-loop containing nucleoside triphosphate hydrolases"/>
    <property type="match status" value="1"/>
</dbReference>
<gene>
    <name evidence="5" type="ORF">B9Z19DRAFT_954409</name>
</gene>
<dbReference type="Pfam" id="PF00004">
    <property type="entry name" value="AAA"/>
    <property type="match status" value="1"/>
</dbReference>
<dbReference type="Gene3D" id="3.40.50.300">
    <property type="entry name" value="P-loop containing nucleotide triphosphate hydrolases"/>
    <property type="match status" value="1"/>
</dbReference>
<dbReference type="PRINTS" id="PR00819">
    <property type="entry name" value="CBXCFQXSUPER"/>
</dbReference>
<dbReference type="InterPro" id="IPR050773">
    <property type="entry name" value="CbxX/CfxQ_RuBisCO_ESX"/>
</dbReference>
<dbReference type="GO" id="GO:0016887">
    <property type="term" value="F:ATP hydrolysis activity"/>
    <property type="evidence" value="ECO:0007669"/>
    <property type="project" value="InterPro"/>
</dbReference>
<keyword evidence="3" id="KW-0067">ATP-binding</keyword>
<evidence type="ECO:0000256" key="2">
    <source>
        <dbReference type="ARBA" id="ARBA00022741"/>
    </source>
</evidence>
<feature type="domain" description="ATPase AAA-type core" evidence="4">
    <location>
        <begin position="11"/>
        <end position="117"/>
    </location>
</feature>
<dbReference type="EMBL" id="NESQ01000007">
    <property type="protein sequence ID" value="PUU83764.1"/>
    <property type="molecule type" value="Genomic_DNA"/>
</dbReference>
<evidence type="ECO:0000259" key="4">
    <source>
        <dbReference type="Pfam" id="PF00004"/>
    </source>
</evidence>
<evidence type="ECO:0000256" key="1">
    <source>
        <dbReference type="ARBA" id="ARBA00010378"/>
    </source>
</evidence>
<feature type="non-terminal residue" evidence="5">
    <location>
        <position position="1"/>
    </location>
</feature>
<reference evidence="5 6" key="1">
    <citation type="submission" date="2017-04" db="EMBL/GenBank/DDBJ databases">
        <title>Draft genome sequence of Tuber borchii Vittad., a whitish edible truffle.</title>
        <authorList>
            <consortium name="DOE Joint Genome Institute"/>
            <person name="Murat C."/>
            <person name="Kuo A."/>
            <person name="Barry K.W."/>
            <person name="Clum A."/>
            <person name="Dockter R.B."/>
            <person name="Fauchery L."/>
            <person name="Iotti M."/>
            <person name="Kohler A."/>
            <person name="Labutti K."/>
            <person name="Lindquist E.A."/>
            <person name="Lipzen A."/>
            <person name="Ohm R.A."/>
            <person name="Wang M."/>
            <person name="Grigoriev I.V."/>
            <person name="Zambonelli A."/>
            <person name="Martin F.M."/>
        </authorList>
    </citation>
    <scope>NUCLEOTIDE SEQUENCE [LARGE SCALE GENOMIC DNA]</scope>
    <source>
        <strain evidence="5 6">Tbo3840</strain>
    </source>
</reference>
<accession>A0A2T7A7Q4</accession>
<dbReference type="InterPro" id="IPR027417">
    <property type="entry name" value="P-loop_NTPase"/>
</dbReference>
<comment type="caution">
    <text evidence="5">The sequence shown here is derived from an EMBL/GenBank/DDBJ whole genome shotgun (WGS) entry which is preliminary data.</text>
</comment>
<keyword evidence="5" id="KW-0378">Hydrolase</keyword>